<organism evidence="1 2">
    <name type="scientific">Blumeria graminis f. sp. triticale</name>
    <dbReference type="NCBI Taxonomy" id="1689686"/>
    <lineage>
        <taxon>Eukaryota</taxon>
        <taxon>Fungi</taxon>
        <taxon>Dikarya</taxon>
        <taxon>Ascomycota</taxon>
        <taxon>Pezizomycotina</taxon>
        <taxon>Leotiomycetes</taxon>
        <taxon>Erysiphales</taxon>
        <taxon>Erysiphaceae</taxon>
        <taxon>Blumeria</taxon>
    </lineage>
</organism>
<protein>
    <submittedName>
        <fullName evidence="1">BgTH12-06224</fullName>
    </submittedName>
</protein>
<dbReference type="AlphaFoldDB" id="A0A9W4GCF5"/>
<dbReference type="EMBL" id="CAJHIT010000004">
    <property type="protein sequence ID" value="CAD6500514.1"/>
    <property type="molecule type" value="Genomic_DNA"/>
</dbReference>
<reference evidence="1" key="1">
    <citation type="submission" date="2020-10" db="EMBL/GenBank/DDBJ databases">
        <authorList>
            <person name="Muller C M."/>
        </authorList>
    </citation>
    <scope>NUCLEOTIDE SEQUENCE</scope>
    <source>
        <strain evidence="1">THUN-12</strain>
    </source>
</reference>
<evidence type="ECO:0000313" key="1">
    <source>
        <dbReference type="EMBL" id="CAD6500514.1"/>
    </source>
</evidence>
<dbReference type="Proteomes" id="UP000683417">
    <property type="component" value="Unassembled WGS sequence"/>
</dbReference>
<comment type="caution">
    <text evidence="1">The sequence shown here is derived from an EMBL/GenBank/DDBJ whole genome shotgun (WGS) entry which is preliminary data.</text>
</comment>
<sequence>MQKGLLQATLFLRPHLLVNIGLQSIFQQKR</sequence>
<name>A0A9W4GCF5_BLUGR</name>
<accession>A0A9W4GCF5</accession>
<proteinExistence type="predicted"/>
<evidence type="ECO:0000313" key="2">
    <source>
        <dbReference type="Proteomes" id="UP000683417"/>
    </source>
</evidence>
<gene>
    <name evidence="1" type="ORF">BGTH12_LOCUS1872</name>
</gene>